<dbReference type="Gene3D" id="3.40.50.300">
    <property type="entry name" value="P-loop containing nucleotide triphosphate hydrolases"/>
    <property type="match status" value="1"/>
</dbReference>
<feature type="domain" description="ATPase AAA-type core" evidence="2">
    <location>
        <begin position="408"/>
        <end position="484"/>
    </location>
</feature>
<feature type="region of interest" description="Disordered" evidence="1">
    <location>
        <begin position="1"/>
        <end position="29"/>
    </location>
</feature>
<dbReference type="STRING" id="1448320.A0A319DQC1"/>
<evidence type="ECO:0000313" key="5">
    <source>
        <dbReference type="Proteomes" id="UP000247810"/>
    </source>
</evidence>
<name>A0A319DQC1_9EURO</name>
<dbReference type="PANTHER" id="PTHR46411:SF3">
    <property type="entry name" value="AAA+ ATPASE DOMAIN-CONTAINING PROTEIN"/>
    <property type="match status" value="1"/>
</dbReference>
<protein>
    <submittedName>
        <fullName evidence="4">P-loop containing nucleoside triphosphate hydrolase protein</fullName>
    </submittedName>
</protein>
<dbReference type="PANTHER" id="PTHR46411">
    <property type="entry name" value="FAMILY ATPASE, PUTATIVE-RELATED"/>
    <property type="match status" value="1"/>
</dbReference>
<proteinExistence type="predicted"/>
<dbReference type="AlphaFoldDB" id="A0A319DQC1"/>
<keyword evidence="4" id="KW-0378">Hydrolase</keyword>
<dbReference type="Proteomes" id="UP000247810">
    <property type="component" value="Unassembled WGS sequence"/>
</dbReference>
<reference evidence="4 5" key="1">
    <citation type="submission" date="2018-02" db="EMBL/GenBank/DDBJ databases">
        <title>The genomes of Aspergillus section Nigri reveals drivers in fungal speciation.</title>
        <authorList>
            <consortium name="DOE Joint Genome Institute"/>
            <person name="Vesth T.C."/>
            <person name="Nybo J."/>
            <person name="Theobald S."/>
            <person name="Brandl J."/>
            <person name="Frisvad J.C."/>
            <person name="Nielsen K.F."/>
            <person name="Lyhne E.K."/>
            <person name="Kogle M.E."/>
            <person name="Kuo A."/>
            <person name="Riley R."/>
            <person name="Clum A."/>
            <person name="Nolan M."/>
            <person name="Lipzen A."/>
            <person name="Salamov A."/>
            <person name="Henrissat B."/>
            <person name="Wiebenga A."/>
            <person name="De vries R.P."/>
            <person name="Grigoriev I.V."/>
            <person name="Mortensen U.H."/>
            <person name="Andersen M.R."/>
            <person name="Baker S.E."/>
        </authorList>
    </citation>
    <scope>NUCLEOTIDE SEQUENCE [LARGE SCALE GENOMIC DNA]</scope>
    <source>
        <strain evidence="4 5">CBS 707.79</strain>
    </source>
</reference>
<dbReference type="SUPFAM" id="SSF52540">
    <property type="entry name" value="P-loop containing nucleoside triphosphate hydrolases"/>
    <property type="match status" value="1"/>
</dbReference>
<evidence type="ECO:0000256" key="1">
    <source>
        <dbReference type="SAM" id="MobiDB-lite"/>
    </source>
</evidence>
<sequence>MTDLSAGGKPDSEQYEQQQPEKYAPAGSICKVHNLDETKRDKNYSTSWTKTPPDNLVEPAENSESGQFALLVRNVKCYDGRKNLEIDSIVVQSEPLKKPLVDVMKDYPHLTMTLQHIQFKKPFIAFVHRWEQLTEARDNETDVTAKAHVDLLYGILKDELGDTIARKNDLVRNGVVTFDMLWTIFEPGQAMYSIVNGRQRAFKLERGRVNQNTKIFTINCQLIDFDGHVFGYAAHGFLVPPFEGTKPITALPVFPLIHHSQHATIREDLIARGKLWLEHKGYYYKQYEGLAVAYFIEREVKYNIKSRVIVDTEAYFTFSPNDSLGVLISISDELSDEQLIITTPVLRGYSLMDKKWLEFFVDDLKDIDLKELILAVARSQSKQLDMFDDVIQGKGRGVVMLLSGPPGNKMKNTLRMVPKWGAVLLLDEADVFMEARNNSKLDRNELVCVFLRVLEYYEGILFLTSNRAEAIDPAFESRIHVSLRYPNLNADSRRHTWTRLLGDADKAFSSGELDKLADISLNGRQIKNILKTASLLASEQGTELSYGHVQIVLKLRVSS</sequence>
<evidence type="ECO:0000313" key="4">
    <source>
        <dbReference type="EMBL" id="PYH99790.1"/>
    </source>
</evidence>
<feature type="region of interest" description="Disordered" evidence="1">
    <location>
        <begin position="41"/>
        <end position="61"/>
    </location>
</feature>
<dbReference type="InterPro" id="IPR054289">
    <property type="entry name" value="DUF7025"/>
</dbReference>
<evidence type="ECO:0000259" key="3">
    <source>
        <dbReference type="Pfam" id="PF22942"/>
    </source>
</evidence>
<dbReference type="InterPro" id="IPR003959">
    <property type="entry name" value="ATPase_AAA_core"/>
</dbReference>
<accession>A0A319DQC1</accession>
<gene>
    <name evidence="4" type="ORF">BO71DRAFT_424858</name>
</gene>
<keyword evidence="5" id="KW-1185">Reference proteome</keyword>
<dbReference type="InterPro" id="IPR027417">
    <property type="entry name" value="P-loop_NTPase"/>
</dbReference>
<dbReference type="EMBL" id="KZ825799">
    <property type="protein sequence ID" value="PYH99790.1"/>
    <property type="molecule type" value="Genomic_DNA"/>
</dbReference>
<dbReference type="GO" id="GO:0016887">
    <property type="term" value="F:ATP hydrolysis activity"/>
    <property type="evidence" value="ECO:0007669"/>
    <property type="project" value="InterPro"/>
</dbReference>
<dbReference type="OrthoDB" id="10042665at2759"/>
<organism evidence="4 5">
    <name type="scientific">Aspergillus ellipticus CBS 707.79</name>
    <dbReference type="NCBI Taxonomy" id="1448320"/>
    <lineage>
        <taxon>Eukaryota</taxon>
        <taxon>Fungi</taxon>
        <taxon>Dikarya</taxon>
        <taxon>Ascomycota</taxon>
        <taxon>Pezizomycotina</taxon>
        <taxon>Eurotiomycetes</taxon>
        <taxon>Eurotiomycetidae</taxon>
        <taxon>Eurotiales</taxon>
        <taxon>Aspergillaceae</taxon>
        <taxon>Aspergillus</taxon>
        <taxon>Aspergillus subgen. Circumdati</taxon>
    </lineage>
</organism>
<dbReference type="Pfam" id="PF22942">
    <property type="entry name" value="DUF7025"/>
    <property type="match status" value="1"/>
</dbReference>
<feature type="domain" description="DUF7025" evidence="3">
    <location>
        <begin position="167"/>
        <end position="259"/>
    </location>
</feature>
<dbReference type="VEuPathDB" id="FungiDB:BO71DRAFT_424858"/>
<dbReference type="Pfam" id="PF00004">
    <property type="entry name" value="AAA"/>
    <property type="match status" value="1"/>
</dbReference>
<dbReference type="GO" id="GO:0005524">
    <property type="term" value="F:ATP binding"/>
    <property type="evidence" value="ECO:0007669"/>
    <property type="project" value="InterPro"/>
</dbReference>
<evidence type="ECO:0000259" key="2">
    <source>
        <dbReference type="Pfam" id="PF00004"/>
    </source>
</evidence>